<comment type="caution">
    <text evidence="8">The sequence shown here is derived from an EMBL/GenBank/DDBJ whole genome shotgun (WGS) entry which is preliminary data.</text>
</comment>
<dbReference type="Pfam" id="PF01245">
    <property type="entry name" value="Ribosomal_L19"/>
    <property type="match status" value="1"/>
</dbReference>
<dbReference type="PANTHER" id="PTHR15680">
    <property type="entry name" value="RIBOSOMAL PROTEIN L19"/>
    <property type="match status" value="1"/>
</dbReference>
<comment type="similarity">
    <text evidence="2 6 7">Belongs to the bacterial ribosomal protein bL19 family.</text>
</comment>
<evidence type="ECO:0000256" key="4">
    <source>
        <dbReference type="ARBA" id="ARBA00023274"/>
    </source>
</evidence>
<dbReference type="InterPro" id="IPR038657">
    <property type="entry name" value="Ribosomal_bL19_sf"/>
</dbReference>
<dbReference type="PIRSF" id="PIRSF002191">
    <property type="entry name" value="Ribosomal_L19"/>
    <property type="match status" value="1"/>
</dbReference>
<evidence type="ECO:0000256" key="2">
    <source>
        <dbReference type="ARBA" id="ARBA00005781"/>
    </source>
</evidence>
<evidence type="ECO:0000256" key="3">
    <source>
        <dbReference type="ARBA" id="ARBA00022980"/>
    </source>
</evidence>
<dbReference type="HAMAP" id="MF_00402">
    <property type="entry name" value="Ribosomal_bL19"/>
    <property type="match status" value="1"/>
</dbReference>
<dbReference type="NCBIfam" id="TIGR01024">
    <property type="entry name" value="rplS_bact"/>
    <property type="match status" value="1"/>
</dbReference>
<reference evidence="8 9" key="1">
    <citation type="submission" date="2023-07" db="EMBL/GenBank/DDBJ databases">
        <title>Genomic Encyclopedia of Type Strains, Phase IV (KMG-IV): sequencing the most valuable type-strain genomes for metagenomic binning, comparative biology and taxonomic classification.</title>
        <authorList>
            <person name="Goeker M."/>
        </authorList>
    </citation>
    <scope>NUCLEOTIDE SEQUENCE [LARGE SCALE GENOMIC DNA]</scope>
    <source>
        <strain evidence="8 9">DSM 27594</strain>
    </source>
</reference>
<evidence type="ECO:0000256" key="1">
    <source>
        <dbReference type="ARBA" id="ARBA00002349"/>
    </source>
</evidence>
<evidence type="ECO:0000256" key="7">
    <source>
        <dbReference type="RuleBase" id="RU000559"/>
    </source>
</evidence>
<dbReference type="GO" id="GO:0005840">
    <property type="term" value="C:ribosome"/>
    <property type="evidence" value="ECO:0007669"/>
    <property type="project" value="UniProtKB-KW"/>
</dbReference>
<dbReference type="InterPro" id="IPR008991">
    <property type="entry name" value="Translation_prot_SH3-like_sf"/>
</dbReference>
<dbReference type="PRINTS" id="PR00061">
    <property type="entry name" value="RIBOSOMALL19"/>
</dbReference>
<evidence type="ECO:0000256" key="6">
    <source>
        <dbReference type="HAMAP-Rule" id="MF_00402"/>
    </source>
</evidence>
<name>A0ABT9XSN6_9BACI</name>
<protein>
    <recommendedName>
        <fullName evidence="5 6">Large ribosomal subunit protein bL19</fullName>
    </recommendedName>
</protein>
<organism evidence="8 9">
    <name type="scientific">Neobacillus ginsengisoli</name>
    <dbReference type="NCBI Taxonomy" id="904295"/>
    <lineage>
        <taxon>Bacteria</taxon>
        <taxon>Bacillati</taxon>
        <taxon>Bacillota</taxon>
        <taxon>Bacilli</taxon>
        <taxon>Bacillales</taxon>
        <taxon>Bacillaceae</taxon>
        <taxon>Neobacillus</taxon>
    </lineage>
</organism>
<keyword evidence="4 6" id="KW-0687">Ribonucleoprotein</keyword>
<keyword evidence="3 6" id="KW-0689">Ribosomal protein</keyword>
<evidence type="ECO:0000313" key="9">
    <source>
        <dbReference type="Proteomes" id="UP001224122"/>
    </source>
</evidence>
<accession>A0ABT9XSN6</accession>
<dbReference type="SUPFAM" id="SSF50104">
    <property type="entry name" value="Translation proteins SH3-like domain"/>
    <property type="match status" value="1"/>
</dbReference>
<keyword evidence="9" id="KW-1185">Reference proteome</keyword>
<evidence type="ECO:0000313" key="8">
    <source>
        <dbReference type="EMBL" id="MDQ0198575.1"/>
    </source>
</evidence>
<dbReference type="InterPro" id="IPR001857">
    <property type="entry name" value="Ribosomal_bL19"/>
</dbReference>
<dbReference type="PROSITE" id="PS01015">
    <property type="entry name" value="RIBOSOMAL_L19"/>
    <property type="match status" value="1"/>
</dbReference>
<comment type="function">
    <text evidence="1 6 7">This protein is located at the 30S-50S ribosomal subunit interface and may play a role in the structure and function of the aminoacyl-tRNA binding site.</text>
</comment>
<dbReference type="Gene3D" id="2.30.30.790">
    <property type="match status" value="1"/>
</dbReference>
<gene>
    <name evidence="6" type="primary">rplS</name>
    <name evidence="8" type="ORF">J2S10_001716</name>
</gene>
<dbReference type="EMBL" id="JAUSTW010000002">
    <property type="protein sequence ID" value="MDQ0198575.1"/>
    <property type="molecule type" value="Genomic_DNA"/>
</dbReference>
<evidence type="ECO:0000256" key="5">
    <source>
        <dbReference type="ARBA" id="ARBA00035171"/>
    </source>
</evidence>
<dbReference type="PANTHER" id="PTHR15680:SF9">
    <property type="entry name" value="LARGE RIBOSOMAL SUBUNIT PROTEIN BL19M"/>
    <property type="match status" value="1"/>
</dbReference>
<dbReference type="InterPro" id="IPR018257">
    <property type="entry name" value="Ribosomal_bL19_CS"/>
</dbReference>
<sequence length="124" mass="14487">MSVCWKELKTMQKLIEEITKEQLRTDLPAFRPGDTVRVHVKVIEGTRERIQLFEGVVIKRRGGGISETFTVRKVSYGVGVERTFPVHTPKIAKLEVIRRGKVRRAKLYYLRKLRGKKARIKEIR</sequence>
<proteinExistence type="inferred from homology"/>
<dbReference type="Proteomes" id="UP001224122">
    <property type="component" value="Unassembled WGS sequence"/>
</dbReference>